<dbReference type="EMBL" id="JAHKNI010000011">
    <property type="protein sequence ID" value="MBU3065703.1"/>
    <property type="molecule type" value="Genomic_DNA"/>
</dbReference>
<dbReference type="InterPro" id="IPR027417">
    <property type="entry name" value="P-loop_NTPase"/>
</dbReference>
<dbReference type="PANTHER" id="PTHR47691:SF3">
    <property type="entry name" value="HTH-TYPE TRANSCRIPTIONAL REGULATOR RV0890C-RELATED"/>
    <property type="match status" value="1"/>
</dbReference>
<dbReference type="InterPro" id="IPR058852">
    <property type="entry name" value="HTH_77"/>
</dbReference>
<evidence type="ECO:0000256" key="1">
    <source>
        <dbReference type="ARBA" id="ARBA00022741"/>
    </source>
</evidence>
<accession>A0ABS6B5U4</accession>
<gene>
    <name evidence="6" type="ORF">KO481_29775</name>
</gene>
<reference evidence="6 7" key="1">
    <citation type="submission" date="2021-06" db="EMBL/GenBank/DDBJ databases">
        <title>Actinomycetes sequencing.</title>
        <authorList>
            <person name="Shan Q."/>
        </authorList>
    </citation>
    <scope>NUCLEOTIDE SEQUENCE [LARGE SCALE GENOMIC DNA]</scope>
    <source>
        <strain evidence="6 7">NEAU-G5</strain>
    </source>
</reference>
<dbReference type="Proteomes" id="UP000733379">
    <property type="component" value="Unassembled WGS sequence"/>
</dbReference>
<dbReference type="Gene3D" id="1.25.40.10">
    <property type="entry name" value="Tetratricopeptide repeat domain"/>
    <property type="match status" value="1"/>
</dbReference>
<dbReference type="Gene3D" id="1.10.510.10">
    <property type="entry name" value="Transferase(Phosphotransferase) domain 1"/>
    <property type="match status" value="1"/>
</dbReference>
<keyword evidence="1 3" id="KW-0547">Nucleotide-binding</keyword>
<dbReference type="PROSITE" id="PS00107">
    <property type="entry name" value="PROTEIN_KINASE_ATP"/>
    <property type="match status" value="1"/>
</dbReference>
<dbReference type="Pfam" id="PF00196">
    <property type="entry name" value="GerE"/>
    <property type="match status" value="1"/>
</dbReference>
<dbReference type="PROSITE" id="PS50011">
    <property type="entry name" value="PROTEIN_KINASE_DOM"/>
    <property type="match status" value="1"/>
</dbReference>
<dbReference type="Pfam" id="PF25872">
    <property type="entry name" value="HTH_77"/>
    <property type="match status" value="1"/>
</dbReference>
<dbReference type="RefSeq" id="WP_215921662.1">
    <property type="nucleotide sequence ID" value="NZ_JAHKNI010000011.1"/>
</dbReference>
<feature type="binding site" evidence="3">
    <location>
        <position position="56"/>
    </location>
    <ligand>
        <name>ATP</name>
        <dbReference type="ChEBI" id="CHEBI:30616"/>
    </ligand>
</feature>
<dbReference type="Gene3D" id="1.10.10.10">
    <property type="entry name" value="Winged helix-like DNA-binding domain superfamily/Winged helix DNA-binding domain"/>
    <property type="match status" value="1"/>
</dbReference>
<evidence type="ECO:0000313" key="7">
    <source>
        <dbReference type="Proteomes" id="UP000733379"/>
    </source>
</evidence>
<dbReference type="GO" id="GO:0016301">
    <property type="term" value="F:kinase activity"/>
    <property type="evidence" value="ECO:0007669"/>
    <property type="project" value="UniProtKB-KW"/>
</dbReference>
<dbReference type="SUPFAM" id="SSF48452">
    <property type="entry name" value="TPR-like"/>
    <property type="match status" value="1"/>
</dbReference>
<dbReference type="Pfam" id="PF00069">
    <property type="entry name" value="Pkinase"/>
    <property type="match status" value="1"/>
</dbReference>
<feature type="domain" description="HTH luxR-type" evidence="5">
    <location>
        <begin position="1026"/>
        <end position="1091"/>
    </location>
</feature>
<keyword evidence="2 3" id="KW-0067">ATP-binding</keyword>
<dbReference type="Gene3D" id="3.40.50.300">
    <property type="entry name" value="P-loop containing nucleotide triphosphate hydrolases"/>
    <property type="match status" value="1"/>
</dbReference>
<dbReference type="InterPro" id="IPR017441">
    <property type="entry name" value="Protein_kinase_ATP_BS"/>
</dbReference>
<dbReference type="CDD" id="cd06170">
    <property type="entry name" value="LuxR_C_like"/>
    <property type="match status" value="1"/>
</dbReference>
<evidence type="ECO:0000256" key="2">
    <source>
        <dbReference type="ARBA" id="ARBA00022840"/>
    </source>
</evidence>
<dbReference type="SUPFAM" id="SSF56112">
    <property type="entry name" value="Protein kinase-like (PK-like)"/>
    <property type="match status" value="1"/>
</dbReference>
<keyword evidence="6" id="KW-0808">Transferase</keyword>
<dbReference type="PRINTS" id="PR00038">
    <property type="entry name" value="HTHLUXR"/>
</dbReference>
<dbReference type="SUPFAM" id="SSF46894">
    <property type="entry name" value="C-terminal effector domain of the bipartite response regulators"/>
    <property type="match status" value="1"/>
</dbReference>
<dbReference type="InterPro" id="IPR008271">
    <property type="entry name" value="Ser/Thr_kinase_AS"/>
</dbReference>
<evidence type="ECO:0000259" key="4">
    <source>
        <dbReference type="PROSITE" id="PS50011"/>
    </source>
</evidence>
<dbReference type="InterPro" id="IPR000719">
    <property type="entry name" value="Prot_kinase_dom"/>
</dbReference>
<evidence type="ECO:0000313" key="6">
    <source>
        <dbReference type="EMBL" id="MBU3065703.1"/>
    </source>
</evidence>
<dbReference type="PROSITE" id="PS50043">
    <property type="entry name" value="HTH_LUXR_2"/>
    <property type="match status" value="1"/>
</dbReference>
<dbReference type="SMART" id="SM00220">
    <property type="entry name" value="S_TKc"/>
    <property type="match status" value="1"/>
</dbReference>
<proteinExistence type="predicted"/>
<dbReference type="InterPro" id="IPR000792">
    <property type="entry name" value="Tscrpt_reg_LuxR_C"/>
</dbReference>
<dbReference type="SUPFAM" id="SSF52540">
    <property type="entry name" value="P-loop containing nucleoside triphosphate hydrolases"/>
    <property type="match status" value="1"/>
</dbReference>
<sequence length="1096" mass="118434">MGEIDPLKTQRDVIPTVSAAELAEAGFTYAEEIGRGGFGVVYRCTQAALDRTVAVKVLTASPDKGNQERFVREQRAMGRLTGHPNIVGMLQVGVTTSGLPYLVMPYYPQDSLDARIRRHGPLPAEEVVRLGVKLAGALATAHRLGILHRDIKPGNVLITDYGEPALSDFGIAHIPDGFHTATGTVTGSPAFIAPEVLAGEAPTSAADVYGFGATLFAALTGHVVFERHTSQGVVAQFLRFTTQPTPDLREHGIDEDLSTVIELAMDRAPQRRPSAAAMGEQLQQVQAGRGWPIDVMAVGADQQAATPVPLLPLSAGRSSARQTPGAAGGTGSLPLELTSFVGRRTELTEAKSLLANSRLVTLTGIGGVGKTRMALQLATGAQRGFADGVWLVQLAELHDGALLPGVIAAALGLRPHRKPMLEALIDYLASRELLLVLDNCEQIVDAAAKVVETLLRACPTLRVLATSREALGIGGETVLRVRPLTVPDPDRQPPLRGAARYDAIRLFVERATAAVPGFALTEDNVAAVAEICRRLDGLPLAIELAVARLRALAPEQILRRLTDRYALLTGGSRSAPSRQQTLRWCIDWSYSLCTQAEQQVWAQLSVFAGSFELDAAEQVCSGDLGSQDLLDVLTALVDKSILIRQESDSAVRFRLLETIRDYGRDKLEQADTSMELRRRHRDWYRQLAENADADWISPRQFDWMARLGREQPNLREALDFCLTDTEAEPDDAALSFTAALQPFWYGRGQLGEARYWLDRALADAPANATPVHAKALWRASMVAQAQDDHRAVSALVMQAEALAEQTAQPIVHAFVGLTQAMHAVRPVDLPRRRAYLEAAVESFAAQGEVSGQIYALLGLGLAHALWEENAAALSYNEQALAIAESHGDSVLRAYALWAAAVAEWRQGDYDRALRLLRQEIQLIKPQKDPFDVAIALETLAWIVGAQGNALRAAVLLGAAKALSQAMGGSSVFFPEMAVVHEACERAARHTLGQRPFETAYREGAALDLDAATDYALGAQSTTTAPGPGPSTELTRREQEVAALVANGLTNRAIAARLHISQRTAEAHVEHIRTKLGFTSRAQIAAWVGEQNRPAHR</sequence>
<dbReference type="InterPro" id="IPR016032">
    <property type="entry name" value="Sig_transdc_resp-reg_C-effctor"/>
</dbReference>
<dbReference type="PRINTS" id="PR00364">
    <property type="entry name" value="DISEASERSIST"/>
</dbReference>
<dbReference type="PROSITE" id="PS00108">
    <property type="entry name" value="PROTEIN_KINASE_ST"/>
    <property type="match status" value="1"/>
</dbReference>
<dbReference type="InterPro" id="IPR011009">
    <property type="entry name" value="Kinase-like_dom_sf"/>
</dbReference>
<keyword evidence="6" id="KW-0418">Kinase</keyword>
<comment type="caution">
    <text evidence="6">The sequence shown here is derived from an EMBL/GenBank/DDBJ whole genome shotgun (WGS) entry which is preliminary data.</text>
</comment>
<evidence type="ECO:0000259" key="5">
    <source>
        <dbReference type="PROSITE" id="PS50043"/>
    </source>
</evidence>
<dbReference type="InterPro" id="IPR011990">
    <property type="entry name" value="TPR-like_helical_dom_sf"/>
</dbReference>
<dbReference type="CDD" id="cd14014">
    <property type="entry name" value="STKc_PknB_like"/>
    <property type="match status" value="1"/>
</dbReference>
<keyword evidence="7" id="KW-1185">Reference proteome</keyword>
<dbReference type="PANTHER" id="PTHR47691">
    <property type="entry name" value="REGULATOR-RELATED"/>
    <property type="match status" value="1"/>
</dbReference>
<feature type="domain" description="Protein kinase" evidence="4">
    <location>
        <begin position="27"/>
        <end position="285"/>
    </location>
</feature>
<organism evidence="6 7">
    <name type="scientific">Nocardia albiluteola</name>
    <dbReference type="NCBI Taxonomy" id="2842303"/>
    <lineage>
        <taxon>Bacteria</taxon>
        <taxon>Bacillati</taxon>
        <taxon>Actinomycetota</taxon>
        <taxon>Actinomycetes</taxon>
        <taxon>Mycobacteriales</taxon>
        <taxon>Nocardiaceae</taxon>
        <taxon>Nocardia</taxon>
    </lineage>
</organism>
<name>A0ABS6B5U4_9NOCA</name>
<dbReference type="SMART" id="SM00421">
    <property type="entry name" value="HTH_LUXR"/>
    <property type="match status" value="1"/>
</dbReference>
<protein>
    <submittedName>
        <fullName evidence="6">Protein kinase</fullName>
    </submittedName>
</protein>
<evidence type="ECO:0000256" key="3">
    <source>
        <dbReference type="PROSITE-ProRule" id="PRU10141"/>
    </source>
</evidence>
<dbReference type="InterPro" id="IPR036388">
    <property type="entry name" value="WH-like_DNA-bd_sf"/>
</dbReference>